<proteinExistence type="predicted"/>
<comment type="caution">
    <text evidence="1">The sequence shown here is derived from an EMBL/GenBank/DDBJ whole genome shotgun (WGS) entry which is preliminary data.</text>
</comment>
<reference evidence="1" key="1">
    <citation type="submission" date="2020-04" db="EMBL/GenBank/DDBJ databases">
        <title>A chromosome-scale assembly and high-density genetic map of the yellow drum (Nibea albiflora) genome.</title>
        <authorList>
            <person name="Xu D."/>
            <person name="Zhang W."/>
            <person name="Chen R."/>
            <person name="Tan P."/>
            <person name="Wang L."/>
            <person name="Song H."/>
            <person name="Tian L."/>
            <person name="Zhu Q."/>
            <person name="Wang B."/>
        </authorList>
    </citation>
    <scope>NUCLEOTIDE SEQUENCE</scope>
    <source>
        <strain evidence="1">ZJHYS-2018</strain>
    </source>
</reference>
<organism evidence="1 2">
    <name type="scientific">Nibea albiflora</name>
    <name type="common">Yellow drum</name>
    <name type="synonym">Corvina albiflora</name>
    <dbReference type="NCBI Taxonomy" id="240163"/>
    <lineage>
        <taxon>Eukaryota</taxon>
        <taxon>Metazoa</taxon>
        <taxon>Chordata</taxon>
        <taxon>Craniata</taxon>
        <taxon>Vertebrata</taxon>
        <taxon>Euteleostomi</taxon>
        <taxon>Actinopterygii</taxon>
        <taxon>Neopterygii</taxon>
        <taxon>Teleostei</taxon>
        <taxon>Neoteleostei</taxon>
        <taxon>Acanthomorphata</taxon>
        <taxon>Eupercaria</taxon>
        <taxon>Sciaenidae</taxon>
        <taxon>Nibea</taxon>
    </lineage>
</organism>
<dbReference type="Proteomes" id="UP000805704">
    <property type="component" value="Chromosome 19"/>
</dbReference>
<protein>
    <submittedName>
        <fullName evidence="1">Uncharacterized protein</fullName>
    </submittedName>
</protein>
<name>A0ACB7F1N3_NIBAL</name>
<gene>
    <name evidence="1" type="ORF">GBF38_019071</name>
</gene>
<sequence length="297" mass="33451">MTGTEDELSPGQTVNTAGIHRSSSDGYLVQMEKQKQLRTRVTYKAYSLKDYKQLRSDINLRGLGPDYTAIQETPLQARCTQPAQDRKPAAFAPLQIKSTRIKAGVCVLLESTTKPDAVLVSGACLPHAPLPITSQLKEGLCCALRWWMLYSQTGARGLEERDFSGFSQTRRRFSSFSRTQQADITRSMKNPLYWAVLVGMTILLMEQGLQLLSGDLKAKEAEHAAVKKNVFVRLPVHGPQRLRAERADGRQRQVATRYPAPQKDRDERGEVRIPLTAPFLGLYRLISHFFRFTVEAK</sequence>
<keyword evidence="2" id="KW-1185">Reference proteome</keyword>
<dbReference type="EMBL" id="CM024807">
    <property type="protein sequence ID" value="KAG8008089.1"/>
    <property type="molecule type" value="Genomic_DNA"/>
</dbReference>
<evidence type="ECO:0000313" key="2">
    <source>
        <dbReference type="Proteomes" id="UP000805704"/>
    </source>
</evidence>
<accession>A0ACB7F1N3</accession>
<evidence type="ECO:0000313" key="1">
    <source>
        <dbReference type="EMBL" id="KAG8008089.1"/>
    </source>
</evidence>